<dbReference type="InParanoid" id="E1ZAR4"/>
<protein>
    <recommendedName>
        <fullName evidence="6">Serine-threonine kinase receptor-associated protein</fullName>
    </recommendedName>
</protein>
<dbReference type="Pfam" id="PF00400">
    <property type="entry name" value="WD40"/>
    <property type="match status" value="2"/>
</dbReference>
<dbReference type="InterPro" id="IPR019775">
    <property type="entry name" value="WD40_repeat_CS"/>
</dbReference>
<dbReference type="SUPFAM" id="SSF50978">
    <property type="entry name" value="WD40 repeat-like"/>
    <property type="match status" value="1"/>
</dbReference>
<dbReference type="PROSITE" id="PS50082">
    <property type="entry name" value="WD_REPEATS_2"/>
    <property type="match status" value="2"/>
</dbReference>
<dbReference type="Proteomes" id="UP000008141">
    <property type="component" value="Unassembled WGS sequence"/>
</dbReference>
<evidence type="ECO:0000256" key="7">
    <source>
        <dbReference type="PROSITE-ProRule" id="PRU00221"/>
    </source>
</evidence>
<dbReference type="AlphaFoldDB" id="E1ZAR4"/>
<dbReference type="FunCoup" id="E1ZAR4">
    <property type="interactions" value="2049"/>
</dbReference>
<sequence length="337" mass="35975">MAAAKKIVQTPLVCHGHTRPIVELQFSPVTPDGIFLASASKDGQPMLRNGETGDWVGTFQGHKGAVWSCVLNDAAVVAATGSADFTARVWNATTGDELHQFQHKHIVRSVSFARGDAAWRLCTGGAEKLLRIYDLQRPDAAPTGEWGAEGQLSKAQDNIRVTHWIGDNQLLLVSYLDKPNVDVWDVRMGEVARSLGSQGTVTSIEVTPCGRYIVTADGKQVDFRDAASFDLVKSHACEGYEVESASFAPERGRFVTGGSDMWVRLHDFETGQELEVCKGHHGPVHNVRFAPGGATYASGSEDGTIRIWRTDFAAEAAAAAAAAANGDAAAAAEDGLG</sequence>
<dbReference type="PROSITE" id="PS00678">
    <property type="entry name" value="WD_REPEATS_1"/>
    <property type="match status" value="1"/>
</dbReference>
<dbReference type="SMART" id="SM00320">
    <property type="entry name" value="WD40"/>
    <property type="match status" value="6"/>
</dbReference>
<evidence type="ECO:0000256" key="3">
    <source>
        <dbReference type="ARBA" id="ARBA00022737"/>
    </source>
</evidence>
<keyword evidence="2" id="KW-0507">mRNA processing</keyword>
<dbReference type="OrthoDB" id="200206at2759"/>
<keyword evidence="4" id="KW-0508">mRNA splicing</keyword>
<dbReference type="GO" id="GO:0003723">
    <property type="term" value="F:RNA binding"/>
    <property type="evidence" value="ECO:0007669"/>
    <property type="project" value="TreeGrafter"/>
</dbReference>
<organism evidence="9">
    <name type="scientific">Chlorella variabilis</name>
    <name type="common">Green alga</name>
    <dbReference type="NCBI Taxonomy" id="554065"/>
    <lineage>
        <taxon>Eukaryota</taxon>
        <taxon>Viridiplantae</taxon>
        <taxon>Chlorophyta</taxon>
        <taxon>core chlorophytes</taxon>
        <taxon>Trebouxiophyceae</taxon>
        <taxon>Chlorellales</taxon>
        <taxon>Chlorellaceae</taxon>
        <taxon>Chlorella clade</taxon>
        <taxon>Chlorella</taxon>
    </lineage>
</organism>
<dbReference type="GO" id="GO:0032797">
    <property type="term" value="C:SMN complex"/>
    <property type="evidence" value="ECO:0007669"/>
    <property type="project" value="TreeGrafter"/>
</dbReference>
<evidence type="ECO:0000256" key="2">
    <source>
        <dbReference type="ARBA" id="ARBA00022664"/>
    </source>
</evidence>
<dbReference type="KEGG" id="cvr:CHLNCDRAFT_143924"/>
<dbReference type="PANTHER" id="PTHR19877">
    <property type="entry name" value="EUKARYOTIC TRANSLATION INITIATION FACTOR 3 SUBUNIT I"/>
    <property type="match status" value="1"/>
</dbReference>
<evidence type="ECO:0000313" key="9">
    <source>
        <dbReference type="Proteomes" id="UP000008141"/>
    </source>
</evidence>
<evidence type="ECO:0000256" key="1">
    <source>
        <dbReference type="ARBA" id="ARBA00022574"/>
    </source>
</evidence>
<dbReference type="STRING" id="554065.E1ZAR4"/>
<name>E1ZAR4_CHLVA</name>
<proteinExistence type="inferred from homology"/>
<dbReference type="OMA" id="DGFYGLW"/>
<dbReference type="eggNOG" id="KOG0278">
    <property type="taxonomic scope" value="Eukaryota"/>
</dbReference>
<dbReference type="InterPro" id="IPR015943">
    <property type="entry name" value="WD40/YVTN_repeat-like_dom_sf"/>
</dbReference>
<feature type="repeat" description="WD" evidence="7">
    <location>
        <begin position="59"/>
        <end position="100"/>
    </location>
</feature>
<dbReference type="GeneID" id="17356404"/>
<dbReference type="RefSeq" id="XP_005849411.1">
    <property type="nucleotide sequence ID" value="XM_005849349.1"/>
</dbReference>
<evidence type="ECO:0000313" key="8">
    <source>
        <dbReference type="EMBL" id="EFN57309.1"/>
    </source>
</evidence>
<gene>
    <name evidence="8" type="ORF">CHLNCDRAFT_143924</name>
</gene>
<dbReference type="InterPro" id="IPR036322">
    <property type="entry name" value="WD40_repeat_dom_sf"/>
</dbReference>
<dbReference type="GO" id="GO:0000387">
    <property type="term" value="P:spliceosomal snRNP assembly"/>
    <property type="evidence" value="ECO:0007669"/>
    <property type="project" value="TreeGrafter"/>
</dbReference>
<keyword evidence="3" id="KW-0677">Repeat</keyword>
<evidence type="ECO:0000256" key="6">
    <source>
        <dbReference type="ARBA" id="ARBA00040390"/>
    </source>
</evidence>
<evidence type="ECO:0000256" key="5">
    <source>
        <dbReference type="ARBA" id="ARBA00038394"/>
    </source>
</evidence>
<dbReference type="PROSITE" id="PS50294">
    <property type="entry name" value="WD_REPEATS_REGION"/>
    <property type="match status" value="2"/>
</dbReference>
<keyword evidence="1 7" id="KW-0853">WD repeat</keyword>
<reference evidence="8 9" key="1">
    <citation type="journal article" date="2010" name="Plant Cell">
        <title>The Chlorella variabilis NC64A genome reveals adaptation to photosymbiosis, coevolution with viruses, and cryptic sex.</title>
        <authorList>
            <person name="Blanc G."/>
            <person name="Duncan G."/>
            <person name="Agarkova I."/>
            <person name="Borodovsky M."/>
            <person name="Gurnon J."/>
            <person name="Kuo A."/>
            <person name="Lindquist E."/>
            <person name="Lucas S."/>
            <person name="Pangilinan J."/>
            <person name="Polle J."/>
            <person name="Salamov A."/>
            <person name="Terry A."/>
            <person name="Yamada T."/>
            <person name="Dunigan D.D."/>
            <person name="Grigoriev I.V."/>
            <person name="Claverie J.M."/>
            <person name="Van Etten J.L."/>
        </authorList>
    </citation>
    <scope>NUCLEOTIDE SEQUENCE [LARGE SCALE GENOMIC DNA]</scope>
    <source>
        <strain evidence="8 9">NC64A</strain>
    </source>
</reference>
<dbReference type="CDD" id="cd00200">
    <property type="entry name" value="WD40"/>
    <property type="match status" value="1"/>
</dbReference>
<accession>E1ZAR4</accession>
<dbReference type="InterPro" id="IPR001680">
    <property type="entry name" value="WD40_rpt"/>
</dbReference>
<dbReference type="PANTHER" id="PTHR19877:SF13">
    <property type="entry name" value="SERINE-THREONINE KINASE RECEPTOR-ASSOCIATED PROTEIN"/>
    <property type="match status" value="1"/>
</dbReference>
<keyword evidence="9" id="KW-1185">Reference proteome</keyword>
<feature type="repeat" description="WD" evidence="7">
    <location>
        <begin position="277"/>
        <end position="308"/>
    </location>
</feature>
<evidence type="ECO:0000256" key="4">
    <source>
        <dbReference type="ARBA" id="ARBA00023187"/>
    </source>
</evidence>
<dbReference type="Gene3D" id="2.130.10.10">
    <property type="entry name" value="YVTN repeat-like/Quinoprotein amine dehydrogenase"/>
    <property type="match status" value="1"/>
</dbReference>
<comment type="similarity">
    <text evidence="5">Belongs to the WD repeat STRAP family.</text>
</comment>
<dbReference type="EMBL" id="GL433840">
    <property type="protein sequence ID" value="EFN57309.1"/>
    <property type="molecule type" value="Genomic_DNA"/>
</dbReference>